<dbReference type="EMBL" id="KQ977329">
    <property type="protein sequence ID" value="KYN03514.1"/>
    <property type="molecule type" value="Genomic_DNA"/>
</dbReference>
<keyword evidence="2" id="KW-1185">Reference proteome</keyword>
<dbReference type="Proteomes" id="UP000078542">
    <property type="component" value="Unassembled WGS sequence"/>
</dbReference>
<name>A0A195CTQ5_9HYME</name>
<organism evidence="1 2">
    <name type="scientific">Cyphomyrmex costatus</name>
    <dbReference type="NCBI Taxonomy" id="456900"/>
    <lineage>
        <taxon>Eukaryota</taxon>
        <taxon>Metazoa</taxon>
        <taxon>Ecdysozoa</taxon>
        <taxon>Arthropoda</taxon>
        <taxon>Hexapoda</taxon>
        <taxon>Insecta</taxon>
        <taxon>Pterygota</taxon>
        <taxon>Neoptera</taxon>
        <taxon>Endopterygota</taxon>
        <taxon>Hymenoptera</taxon>
        <taxon>Apocrita</taxon>
        <taxon>Aculeata</taxon>
        <taxon>Formicoidea</taxon>
        <taxon>Formicidae</taxon>
        <taxon>Myrmicinae</taxon>
        <taxon>Cyphomyrmex</taxon>
    </lineage>
</organism>
<evidence type="ECO:0000313" key="1">
    <source>
        <dbReference type="EMBL" id="KYN03514.1"/>
    </source>
</evidence>
<accession>A0A195CTQ5</accession>
<dbReference type="AlphaFoldDB" id="A0A195CTQ5"/>
<proteinExistence type="predicted"/>
<sequence>MSSRISFFTSGLTHRTLSVPGMPFSTAQHLITSTSGTTIAIIQDFNDSPWTNTCCTYWLRMLPHADVSCVMPSLIIDHLGSFFRILVISHEDISTLDAHLTLVVRRVVLHFRNINEFDATASHWWSHVFWHVIALHSDENQKLEIRRTN</sequence>
<protein>
    <submittedName>
        <fullName evidence="1">Uncharacterized protein</fullName>
    </submittedName>
</protein>
<gene>
    <name evidence="1" type="ORF">ALC62_05641</name>
</gene>
<evidence type="ECO:0000313" key="2">
    <source>
        <dbReference type="Proteomes" id="UP000078542"/>
    </source>
</evidence>
<reference evidence="1 2" key="1">
    <citation type="submission" date="2016-03" db="EMBL/GenBank/DDBJ databases">
        <title>Cyphomyrmex costatus WGS genome.</title>
        <authorList>
            <person name="Nygaard S."/>
            <person name="Hu H."/>
            <person name="Boomsma J."/>
            <person name="Zhang G."/>
        </authorList>
    </citation>
    <scope>NUCLEOTIDE SEQUENCE [LARGE SCALE GENOMIC DNA]</scope>
    <source>
        <strain evidence="1">MS0001</strain>
        <tissue evidence="1">Whole body</tissue>
    </source>
</reference>